<proteinExistence type="inferred from homology"/>
<dbReference type="CDD" id="cd08283">
    <property type="entry name" value="FDH_like_1"/>
    <property type="match status" value="1"/>
</dbReference>
<dbReference type="InterPro" id="IPR013154">
    <property type="entry name" value="ADH-like_N"/>
</dbReference>
<dbReference type="RefSeq" id="WP_183979916.1">
    <property type="nucleotide sequence ID" value="NZ_JACHEB010000010.1"/>
</dbReference>
<evidence type="ECO:0000256" key="3">
    <source>
        <dbReference type="ARBA" id="ARBA00022833"/>
    </source>
</evidence>
<dbReference type="SUPFAM" id="SSF50129">
    <property type="entry name" value="GroES-like"/>
    <property type="match status" value="1"/>
</dbReference>
<dbReference type="AlphaFoldDB" id="A0A9X0U5W8"/>
<evidence type="ECO:0000256" key="1">
    <source>
        <dbReference type="ARBA" id="ARBA00001947"/>
    </source>
</evidence>
<accession>A0A9X0U5W8</accession>
<protein>
    <submittedName>
        <fullName evidence="8">Threonine dehydrogenase-like Zn-dependent dehydrogenase</fullName>
    </submittedName>
</protein>
<comment type="caution">
    <text evidence="8">The sequence shown here is derived from an EMBL/GenBank/DDBJ whole genome shotgun (WGS) entry which is preliminary data.</text>
</comment>
<dbReference type="Gene3D" id="3.40.50.720">
    <property type="entry name" value="NAD(P)-binding Rossmann-like Domain"/>
    <property type="match status" value="1"/>
</dbReference>
<keyword evidence="3 5" id="KW-0862">Zinc</keyword>
<dbReference type="GO" id="GO:0016491">
    <property type="term" value="F:oxidoreductase activity"/>
    <property type="evidence" value="ECO:0007669"/>
    <property type="project" value="UniProtKB-KW"/>
</dbReference>
<evidence type="ECO:0000313" key="9">
    <source>
        <dbReference type="Proteomes" id="UP000535182"/>
    </source>
</evidence>
<dbReference type="Proteomes" id="UP000535182">
    <property type="component" value="Unassembled WGS sequence"/>
</dbReference>
<feature type="domain" description="Alcohol dehydrogenase-like N-terminal" evidence="7">
    <location>
        <begin position="25"/>
        <end position="153"/>
    </location>
</feature>
<comment type="cofactor">
    <cofactor evidence="1 5">
        <name>Zn(2+)</name>
        <dbReference type="ChEBI" id="CHEBI:29105"/>
    </cofactor>
</comment>
<dbReference type="PANTHER" id="PTHR42813">
    <property type="entry name" value="ZINC-TYPE ALCOHOL DEHYDROGENASE-LIKE"/>
    <property type="match status" value="1"/>
</dbReference>
<gene>
    <name evidence="8" type="ORF">HDF14_004095</name>
</gene>
<comment type="similarity">
    <text evidence="5">Belongs to the zinc-containing alcohol dehydrogenase family.</text>
</comment>
<keyword evidence="9" id="KW-1185">Reference proteome</keyword>
<dbReference type="PANTHER" id="PTHR42813:SF2">
    <property type="entry name" value="DEHYDROGENASE, ZINC-CONTAINING, PUTATIVE (AFU_ORTHOLOGUE AFUA_2G02810)-RELATED"/>
    <property type="match status" value="1"/>
</dbReference>
<evidence type="ECO:0000256" key="2">
    <source>
        <dbReference type="ARBA" id="ARBA00022723"/>
    </source>
</evidence>
<dbReference type="EMBL" id="JACHEB010000010">
    <property type="protein sequence ID" value="MBB5330460.1"/>
    <property type="molecule type" value="Genomic_DNA"/>
</dbReference>
<keyword evidence="2 5" id="KW-0479">Metal-binding</keyword>
<dbReference type="GO" id="GO:0008270">
    <property type="term" value="F:zinc ion binding"/>
    <property type="evidence" value="ECO:0007669"/>
    <property type="project" value="InterPro"/>
</dbReference>
<dbReference type="InterPro" id="IPR002328">
    <property type="entry name" value="ADH_Zn_CS"/>
</dbReference>
<evidence type="ECO:0000313" key="8">
    <source>
        <dbReference type="EMBL" id="MBB5330460.1"/>
    </source>
</evidence>
<feature type="domain" description="Alcohol dehydrogenase-like C-terminal" evidence="6">
    <location>
        <begin position="196"/>
        <end position="267"/>
    </location>
</feature>
<dbReference type="PROSITE" id="PS00059">
    <property type="entry name" value="ADH_ZINC"/>
    <property type="match status" value="1"/>
</dbReference>
<reference evidence="8 9" key="1">
    <citation type="submission" date="2020-08" db="EMBL/GenBank/DDBJ databases">
        <title>Genomic Encyclopedia of Type Strains, Phase IV (KMG-V): Genome sequencing to study the core and pangenomes of soil and plant-associated prokaryotes.</title>
        <authorList>
            <person name="Whitman W."/>
        </authorList>
    </citation>
    <scope>NUCLEOTIDE SEQUENCE [LARGE SCALE GENOMIC DNA]</scope>
    <source>
        <strain evidence="8 9">X5P2</strain>
    </source>
</reference>
<evidence type="ECO:0000259" key="7">
    <source>
        <dbReference type="Pfam" id="PF08240"/>
    </source>
</evidence>
<dbReference type="SUPFAM" id="SSF51735">
    <property type="entry name" value="NAD(P)-binding Rossmann-fold domains"/>
    <property type="match status" value="1"/>
</dbReference>
<evidence type="ECO:0000259" key="6">
    <source>
        <dbReference type="Pfam" id="PF00107"/>
    </source>
</evidence>
<dbReference type="InterPro" id="IPR013149">
    <property type="entry name" value="ADH-like_C"/>
</dbReference>
<dbReference type="InterPro" id="IPR036291">
    <property type="entry name" value="NAD(P)-bd_dom_sf"/>
</dbReference>
<keyword evidence="4" id="KW-0560">Oxidoreductase</keyword>
<evidence type="ECO:0000256" key="5">
    <source>
        <dbReference type="RuleBase" id="RU361277"/>
    </source>
</evidence>
<evidence type="ECO:0000256" key="4">
    <source>
        <dbReference type="ARBA" id="ARBA00023002"/>
    </source>
</evidence>
<dbReference type="InterPro" id="IPR011032">
    <property type="entry name" value="GroES-like_sf"/>
</dbReference>
<organism evidence="8 9">
    <name type="scientific">Tunturiibacter gelidiferens</name>
    <dbReference type="NCBI Taxonomy" id="3069689"/>
    <lineage>
        <taxon>Bacteria</taxon>
        <taxon>Pseudomonadati</taxon>
        <taxon>Acidobacteriota</taxon>
        <taxon>Terriglobia</taxon>
        <taxon>Terriglobales</taxon>
        <taxon>Acidobacteriaceae</taxon>
        <taxon>Tunturiibacter</taxon>
    </lineage>
</organism>
<dbReference type="Gene3D" id="3.90.180.10">
    <property type="entry name" value="Medium-chain alcohol dehydrogenases, catalytic domain"/>
    <property type="match status" value="1"/>
</dbReference>
<name>A0A9X0U5W8_9BACT</name>
<dbReference type="Pfam" id="PF00107">
    <property type="entry name" value="ADH_zinc_N"/>
    <property type="match status" value="1"/>
</dbReference>
<sequence length="409" mass="44359">MKAVCWMGKSKVETLSVPDPTLLNPHDAIIKVTKTAICGSDLHLYDGFIPTMESGDILGHEFMGIVEEVGKDVTNLKRGDRVVVPFTIACGNCAFCKKQVWAACDNTNANAHLMEAAYGYSGSGLFGYSHMMGGYAGGQAQYVRVPFANVGPLRIESDLPDEKVLFLSDIFPTGYMAAENAQIQPGDTVAVWGCGPVGQFAIASAFMLGAARVIAIDRLPERLEMARSIGAITVDYSEQDVDVLTALKDLTAGTGPDSCIDAVGLEAHSAELQGVYDAVKTTLMMETDRPIVLRQAIQAVRKGGTLSVPGVYGGLLDKVPFGAAFGKGITMKMGQTNMHKYMKPLLERIEQGQIDPSYIISHRITLEQAPEMYKIWRDKKDNVTKIVIDPWASAFNQEQLPTEPEDRSA</sequence>
<dbReference type="Pfam" id="PF08240">
    <property type="entry name" value="ADH_N"/>
    <property type="match status" value="1"/>
</dbReference>